<proteinExistence type="inferred from homology"/>
<keyword evidence="4" id="KW-1003">Cell membrane</keyword>
<dbReference type="GO" id="GO:0016020">
    <property type="term" value="C:membrane"/>
    <property type="evidence" value="ECO:0007669"/>
    <property type="project" value="UniProtKB-SubCell"/>
</dbReference>
<dbReference type="RefSeq" id="WP_153443206.1">
    <property type="nucleotide sequence ID" value="NZ_CP121659.1"/>
</dbReference>
<dbReference type="EMBL" id="WITC01000138">
    <property type="protein sequence ID" value="MQX19341.1"/>
    <property type="molecule type" value="Genomic_DNA"/>
</dbReference>
<comment type="function">
    <text evidence="6">Has immunoglobulin-binding and hemagglutination properties, and can bind to mannose. Essential for virulence. May be involved in LPS biosynthesis or polysaccharide transport.</text>
</comment>
<feature type="transmembrane region" description="Helical" evidence="7">
    <location>
        <begin position="84"/>
        <end position="103"/>
    </location>
</feature>
<dbReference type="Proteomes" id="UP000439983">
    <property type="component" value="Unassembled WGS sequence"/>
</dbReference>
<keyword evidence="7" id="KW-1133">Transmembrane helix</keyword>
<keyword evidence="5" id="KW-0430">Lectin</keyword>
<sequence length="152" mass="17346">MKKVGVFILAAVTAFTGYAPAQAMPFAPVSQSNPSGIELIHHRPWHQGGPRHGWHDDGVRYGHYNGYRGYRYRREGYRRHSDGWWYPLAAFGAGMVIGGAIAAPPPPPRRVYTNASRAHADWCYAQYRSYRAYDNSFQPYYGPRQQCVSPYY</sequence>
<name>A0A6N7LN99_SINTE</name>
<comment type="similarity">
    <text evidence="2">Belongs to the BA14k family.</text>
</comment>
<reference evidence="9 10" key="1">
    <citation type="journal article" date="2013" name="Genome Biol.">
        <title>Comparative genomics of the core and accessory genomes of 48 Sinorhizobium strains comprising five genospecies.</title>
        <authorList>
            <person name="Sugawara M."/>
            <person name="Epstein B."/>
            <person name="Badgley B.D."/>
            <person name="Unno T."/>
            <person name="Xu L."/>
            <person name="Reese J."/>
            <person name="Gyaneshwar P."/>
            <person name="Denny R."/>
            <person name="Mudge J."/>
            <person name="Bharti A.K."/>
            <person name="Farmer A.D."/>
            <person name="May G.D."/>
            <person name="Woodward J.E."/>
            <person name="Medigue C."/>
            <person name="Vallenet D."/>
            <person name="Lajus A."/>
            <person name="Rouy Z."/>
            <person name="Martinez-Vaz B."/>
            <person name="Tiffin P."/>
            <person name="Young N.D."/>
            <person name="Sadowsky M.J."/>
        </authorList>
    </citation>
    <scope>NUCLEOTIDE SEQUENCE [LARGE SCALE GENOMIC DNA]</scope>
    <source>
        <strain evidence="9 10">USDA4894</strain>
    </source>
</reference>
<evidence type="ECO:0000313" key="10">
    <source>
        <dbReference type="Proteomes" id="UP000439983"/>
    </source>
</evidence>
<accession>A0A6N7LN99</accession>
<evidence type="ECO:0000313" key="9">
    <source>
        <dbReference type="EMBL" id="MQX19341.1"/>
    </source>
</evidence>
<comment type="caution">
    <text evidence="9">The sequence shown here is derived from an EMBL/GenBank/DDBJ whole genome shotgun (WGS) entry which is preliminary data.</text>
</comment>
<dbReference type="Pfam" id="PF07886">
    <property type="entry name" value="BA14K"/>
    <property type="match status" value="1"/>
</dbReference>
<evidence type="ECO:0000256" key="5">
    <source>
        <dbReference type="ARBA" id="ARBA00022734"/>
    </source>
</evidence>
<organism evidence="9 10">
    <name type="scientific">Sinorhizobium terangae</name>
    <dbReference type="NCBI Taxonomy" id="110322"/>
    <lineage>
        <taxon>Bacteria</taxon>
        <taxon>Pseudomonadati</taxon>
        <taxon>Pseudomonadota</taxon>
        <taxon>Alphaproteobacteria</taxon>
        <taxon>Hyphomicrobiales</taxon>
        <taxon>Rhizobiaceae</taxon>
        <taxon>Sinorhizobium/Ensifer group</taxon>
        <taxon>Sinorhizobium</taxon>
    </lineage>
</organism>
<evidence type="ECO:0000256" key="3">
    <source>
        <dbReference type="ARBA" id="ARBA00020552"/>
    </source>
</evidence>
<keyword evidence="10" id="KW-1185">Reference proteome</keyword>
<feature type="signal peptide" evidence="8">
    <location>
        <begin position="1"/>
        <end position="23"/>
    </location>
</feature>
<keyword evidence="8" id="KW-0732">Signal</keyword>
<evidence type="ECO:0000256" key="2">
    <source>
        <dbReference type="ARBA" id="ARBA00010270"/>
    </source>
</evidence>
<keyword evidence="7" id="KW-0472">Membrane</keyword>
<evidence type="ECO:0000256" key="6">
    <source>
        <dbReference type="ARBA" id="ARBA00025321"/>
    </source>
</evidence>
<dbReference type="OrthoDB" id="8117189at2"/>
<dbReference type="AlphaFoldDB" id="A0A6N7LN99"/>
<dbReference type="InterPro" id="IPR012413">
    <property type="entry name" value="BA14K"/>
</dbReference>
<evidence type="ECO:0000256" key="4">
    <source>
        <dbReference type="ARBA" id="ARBA00022475"/>
    </source>
</evidence>
<protein>
    <recommendedName>
        <fullName evidence="3">Lectin-like protein BA14k</fullName>
    </recommendedName>
</protein>
<evidence type="ECO:0000256" key="1">
    <source>
        <dbReference type="ARBA" id="ARBA00004167"/>
    </source>
</evidence>
<keyword evidence="7" id="KW-0812">Transmembrane</keyword>
<comment type="subcellular location">
    <subcellularLocation>
        <location evidence="1">Membrane</location>
        <topology evidence="1">Single-pass membrane protein</topology>
    </subcellularLocation>
</comment>
<dbReference type="GO" id="GO:0030246">
    <property type="term" value="F:carbohydrate binding"/>
    <property type="evidence" value="ECO:0007669"/>
    <property type="project" value="UniProtKB-KW"/>
</dbReference>
<gene>
    <name evidence="9" type="ORF">GHK62_32960</name>
</gene>
<feature type="chain" id="PRO_5026833261" description="Lectin-like protein BA14k" evidence="8">
    <location>
        <begin position="24"/>
        <end position="152"/>
    </location>
</feature>
<evidence type="ECO:0000256" key="7">
    <source>
        <dbReference type="SAM" id="Phobius"/>
    </source>
</evidence>
<evidence type="ECO:0000256" key="8">
    <source>
        <dbReference type="SAM" id="SignalP"/>
    </source>
</evidence>